<sequence>MNTSSGIGIISKDLSSGGIIYRYVIPLDISSREIISRDYQKAFLKLSTIHNHQGVAQGFTKPLKSLMENYIKHVLGKPPTPEMEKLPVESSKLLKSSLGDLATEDILEAILLRFTSSLMANYDGGPPLVLLLRHIALLQSPRKLQWSSTPLETTCASFLDEAAPLCRRSGHRCSLISVGYDLWPIAIMDLNWR</sequence>
<proteinExistence type="predicted"/>
<evidence type="ECO:0000313" key="2">
    <source>
        <dbReference type="Proteomes" id="UP001187192"/>
    </source>
</evidence>
<dbReference type="Proteomes" id="UP001187192">
    <property type="component" value="Unassembled WGS sequence"/>
</dbReference>
<comment type="caution">
    <text evidence="1">The sequence shown here is derived from an EMBL/GenBank/DDBJ whole genome shotgun (WGS) entry which is preliminary data.</text>
</comment>
<protein>
    <submittedName>
        <fullName evidence="1">Uncharacterized protein</fullName>
    </submittedName>
</protein>
<name>A0AA88A9K5_FICCA</name>
<organism evidence="1 2">
    <name type="scientific">Ficus carica</name>
    <name type="common">Common fig</name>
    <dbReference type="NCBI Taxonomy" id="3494"/>
    <lineage>
        <taxon>Eukaryota</taxon>
        <taxon>Viridiplantae</taxon>
        <taxon>Streptophyta</taxon>
        <taxon>Embryophyta</taxon>
        <taxon>Tracheophyta</taxon>
        <taxon>Spermatophyta</taxon>
        <taxon>Magnoliopsida</taxon>
        <taxon>eudicotyledons</taxon>
        <taxon>Gunneridae</taxon>
        <taxon>Pentapetalae</taxon>
        <taxon>rosids</taxon>
        <taxon>fabids</taxon>
        <taxon>Rosales</taxon>
        <taxon>Moraceae</taxon>
        <taxon>Ficeae</taxon>
        <taxon>Ficus</taxon>
    </lineage>
</organism>
<dbReference type="EMBL" id="BTGU01000026">
    <property type="protein sequence ID" value="GMN47715.1"/>
    <property type="molecule type" value="Genomic_DNA"/>
</dbReference>
<gene>
    <name evidence="1" type="ORF">TIFTF001_016879</name>
</gene>
<reference evidence="1" key="1">
    <citation type="submission" date="2023-07" db="EMBL/GenBank/DDBJ databases">
        <title>draft genome sequence of fig (Ficus carica).</title>
        <authorList>
            <person name="Takahashi T."/>
            <person name="Nishimura K."/>
        </authorList>
    </citation>
    <scope>NUCLEOTIDE SEQUENCE</scope>
</reference>
<keyword evidence="2" id="KW-1185">Reference proteome</keyword>
<accession>A0AA88A9K5</accession>
<dbReference type="AlphaFoldDB" id="A0AA88A9K5"/>
<evidence type="ECO:0000313" key="1">
    <source>
        <dbReference type="EMBL" id="GMN47715.1"/>
    </source>
</evidence>